<protein>
    <submittedName>
        <fullName evidence="1">Uncharacterized protein</fullName>
    </submittedName>
</protein>
<reference evidence="1" key="1">
    <citation type="journal article" date="2023" name="G3 (Bethesda)">
        <title>A reference genome for the long-term kleptoplast-retaining sea slug Elysia crispata morphotype clarki.</title>
        <authorList>
            <person name="Eastman K.E."/>
            <person name="Pendleton A.L."/>
            <person name="Shaikh M.A."/>
            <person name="Suttiyut T."/>
            <person name="Ogas R."/>
            <person name="Tomko P."/>
            <person name="Gavelis G."/>
            <person name="Widhalm J.R."/>
            <person name="Wisecaver J.H."/>
        </authorList>
    </citation>
    <scope>NUCLEOTIDE SEQUENCE</scope>
    <source>
        <strain evidence="1">ECLA1</strain>
    </source>
</reference>
<organism evidence="1 2">
    <name type="scientific">Elysia crispata</name>
    <name type="common">lettuce slug</name>
    <dbReference type="NCBI Taxonomy" id="231223"/>
    <lineage>
        <taxon>Eukaryota</taxon>
        <taxon>Metazoa</taxon>
        <taxon>Spiralia</taxon>
        <taxon>Lophotrochozoa</taxon>
        <taxon>Mollusca</taxon>
        <taxon>Gastropoda</taxon>
        <taxon>Heterobranchia</taxon>
        <taxon>Euthyneura</taxon>
        <taxon>Panpulmonata</taxon>
        <taxon>Sacoglossa</taxon>
        <taxon>Placobranchoidea</taxon>
        <taxon>Plakobranchidae</taxon>
        <taxon>Elysia</taxon>
    </lineage>
</organism>
<dbReference type="EMBL" id="JAWDGP010001549">
    <property type="protein sequence ID" value="KAK3790323.1"/>
    <property type="molecule type" value="Genomic_DNA"/>
</dbReference>
<name>A0AAE1AMB9_9GAST</name>
<proteinExistence type="predicted"/>
<dbReference type="AlphaFoldDB" id="A0AAE1AMB9"/>
<dbReference type="Proteomes" id="UP001283361">
    <property type="component" value="Unassembled WGS sequence"/>
</dbReference>
<sequence length="71" mass="8368">MVKPADIPVMVLLYSPHCLPQLKLITDCSRSNHRESEFYQRLTNHSALWLWNENEQTNISNDILHEPDFMS</sequence>
<comment type="caution">
    <text evidence="1">The sequence shown here is derived from an EMBL/GenBank/DDBJ whole genome shotgun (WGS) entry which is preliminary data.</text>
</comment>
<gene>
    <name evidence="1" type="ORF">RRG08_062557</name>
</gene>
<accession>A0AAE1AMB9</accession>
<evidence type="ECO:0000313" key="2">
    <source>
        <dbReference type="Proteomes" id="UP001283361"/>
    </source>
</evidence>
<evidence type="ECO:0000313" key="1">
    <source>
        <dbReference type="EMBL" id="KAK3790323.1"/>
    </source>
</evidence>
<keyword evidence="2" id="KW-1185">Reference proteome</keyword>